<name>A0A0G0WX93_UNCKA</name>
<reference evidence="1 2" key="1">
    <citation type="journal article" date="2015" name="Nature">
        <title>rRNA introns, odd ribosomes, and small enigmatic genomes across a large radiation of phyla.</title>
        <authorList>
            <person name="Brown C.T."/>
            <person name="Hug L.A."/>
            <person name="Thomas B.C."/>
            <person name="Sharon I."/>
            <person name="Castelle C.J."/>
            <person name="Singh A."/>
            <person name="Wilkins M.J."/>
            <person name="Williams K.H."/>
            <person name="Banfield J.F."/>
        </authorList>
    </citation>
    <scope>NUCLEOTIDE SEQUENCE [LARGE SCALE GENOMIC DNA]</scope>
</reference>
<protein>
    <submittedName>
        <fullName evidence="1">Uncharacterized protein</fullName>
    </submittedName>
</protein>
<organism evidence="1 2">
    <name type="scientific">candidate division WWE3 bacterium GW2011_GWB1_41_6</name>
    <dbReference type="NCBI Taxonomy" id="1619112"/>
    <lineage>
        <taxon>Bacteria</taxon>
        <taxon>Katanobacteria</taxon>
    </lineage>
</organism>
<evidence type="ECO:0000313" key="2">
    <source>
        <dbReference type="Proteomes" id="UP000034163"/>
    </source>
</evidence>
<dbReference type="Proteomes" id="UP000034163">
    <property type="component" value="Unassembled WGS sequence"/>
</dbReference>
<dbReference type="AlphaFoldDB" id="A0A0G0WX93"/>
<evidence type="ECO:0000313" key="1">
    <source>
        <dbReference type="EMBL" id="KKS17360.1"/>
    </source>
</evidence>
<proteinExistence type="predicted"/>
<comment type="caution">
    <text evidence="1">The sequence shown here is derived from an EMBL/GenBank/DDBJ whole genome shotgun (WGS) entry which is preliminary data.</text>
</comment>
<accession>A0A0G0WX93</accession>
<gene>
    <name evidence="1" type="ORF">UU72_C0003G0021</name>
</gene>
<sequence>MKVKLKWGDPMFPNSHEVVILDLYKPWQQAQEAMNLGYIHSQLKYHPFAVQPGAVFGDGLNIYRVLEVSGPKLMVDEIYTSQNPKCCKPVKILAMHQIAGIRFYTCEIGYRGETRRHLKTEWSLLNHLRGRWWLSWLP</sequence>
<dbReference type="EMBL" id="LCBS01000003">
    <property type="protein sequence ID" value="KKS17360.1"/>
    <property type="molecule type" value="Genomic_DNA"/>
</dbReference>